<dbReference type="EMBL" id="BMHT01000001">
    <property type="protein sequence ID" value="GGE94030.1"/>
    <property type="molecule type" value="Genomic_DNA"/>
</dbReference>
<name>A0ABQ1TGI9_9BACT</name>
<evidence type="ECO:0000313" key="3">
    <source>
        <dbReference type="Proteomes" id="UP000632273"/>
    </source>
</evidence>
<evidence type="ECO:0000256" key="1">
    <source>
        <dbReference type="SAM" id="MobiDB-lite"/>
    </source>
</evidence>
<accession>A0ABQ1TGI9</accession>
<sequence length="70" mass="7847">MTVTELKYGPKVAEPSPASAPITDVARPESRFGRSARFRQVVVQETSAILAWHDLSLFLRSSFVQQVQEE</sequence>
<organism evidence="2 3">
    <name type="scientific">Hymenobacter cavernae</name>
    <dbReference type="NCBI Taxonomy" id="2044852"/>
    <lineage>
        <taxon>Bacteria</taxon>
        <taxon>Pseudomonadati</taxon>
        <taxon>Bacteroidota</taxon>
        <taxon>Cytophagia</taxon>
        <taxon>Cytophagales</taxon>
        <taxon>Hymenobacteraceae</taxon>
        <taxon>Hymenobacter</taxon>
    </lineage>
</organism>
<proteinExistence type="predicted"/>
<dbReference type="Proteomes" id="UP000632273">
    <property type="component" value="Unassembled WGS sequence"/>
</dbReference>
<keyword evidence="3" id="KW-1185">Reference proteome</keyword>
<feature type="region of interest" description="Disordered" evidence="1">
    <location>
        <begin position="1"/>
        <end position="26"/>
    </location>
</feature>
<reference evidence="3" key="1">
    <citation type="journal article" date="2019" name="Int. J. Syst. Evol. Microbiol.">
        <title>The Global Catalogue of Microorganisms (GCM) 10K type strain sequencing project: providing services to taxonomists for standard genome sequencing and annotation.</title>
        <authorList>
            <consortium name="The Broad Institute Genomics Platform"/>
            <consortium name="The Broad Institute Genome Sequencing Center for Infectious Disease"/>
            <person name="Wu L."/>
            <person name="Ma J."/>
        </authorList>
    </citation>
    <scope>NUCLEOTIDE SEQUENCE [LARGE SCALE GENOMIC DNA]</scope>
    <source>
        <strain evidence="3">CGMCC 1.15197</strain>
    </source>
</reference>
<comment type="caution">
    <text evidence="2">The sequence shown here is derived from an EMBL/GenBank/DDBJ whole genome shotgun (WGS) entry which is preliminary data.</text>
</comment>
<dbReference type="RefSeq" id="WP_188809907.1">
    <property type="nucleotide sequence ID" value="NZ_BMHT01000001.1"/>
</dbReference>
<gene>
    <name evidence="2" type="ORF">GCM10011383_00910</name>
</gene>
<evidence type="ECO:0000313" key="2">
    <source>
        <dbReference type="EMBL" id="GGE94030.1"/>
    </source>
</evidence>
<protein>
    <submittedName>
        <fullName evidence="2">Uncharacterized protein</fullName>
    </submittedName>
</protein>